<sequence length="71" mass="8196">MRTLHLGRSSRIRREFSVEAMRLVLEIYTPDMGPTRLEYVIKALGIIHNIYADHDAAELSAAEQTNKIKKR</sequence>
<accession>A0A0F9RE06</accession>
<gene>
    <name evidence="1" type="ORF">LCGC14_0659130</name>
</gene>
<reference evidence="1" key="1">
    <citation type="journal article" date="2015" name="Nature">
        <title>Complex archaea that bridge the gap between prokaryotes and eukaryotes.</title>
        <authorList>
            <person name="Spang A."/>
            <person name="Saw J.H."/>
            <person name="Jorgensen S.L."/>
            <person name="Zaremba-Niedzwiedzka K."/>
            <person name="Martijn J."/>
            <person name="Lind A.E."/>
            <person name="van Eijk R."/>
            <person name="Schleper C."/>
            <person name="Guy L."/>
            <person name="Ettema T.J."/>
        </authorList>
    </citation>
    <scope>NUCLEOTIDE SEQUENCE</scope>
</reference>
<organism evidence="1">
    <name type="scientific">marine sediment metagenome</name>
    <dbReference type="NCBI Taxonomy" id="412755"/>
    <lineage>
        <taxon>unclassified sequences</taxon>
        <taxon>metagenomes</taxon>
        <taxon>ecological metagenomes</taxon>
    </lineage>
</organism>
<dbReference type="EMBL" id="LAZR01001256">
    <property type="protein sequence ID" value="KKN47792.1"/>
    <property type="molecule type" value="Genomic_DNA"/>
</dbReference>
<dbReference type="AlphaFoldDB" id="A0A0F9RE06"/>
<name>A0A0F9RE06_9ZZZZ</name>
<comment type="caution">
    <text evidence="1">The sequence shown here is derived from an EMBL/GenBank/DDBJ whole genome shotgun (WGS) entry which is preliminary data.</text>
</comment>
<evidence type="ECO:0000313" key="1">
    <source>
        <dbReference type="EMBL" id="KKN47792.1"/>
    </source>
</evidence>
<proteinExistence type="predicted"/>
<protein>
    <submittedName>
        <fullName evidence="1">Uncharacterized protein</fullName>
    </submittedName>
</protein>